<name>L0R2Y4_KLEPN</name>
<evidence type="ECO:0000313" key="1">
    <source>
        <dbReference type="EMBL" id="CCN80017.1"/>
    </source>
</evidence>
<sequence>MRQGYNYMKVNYLAPLLCIGVLALTGCNDPKKPSESNFKEAAQQYLDTVYPACYIKANFPYKTDGFNINNMPEILHAMAEKGLLTETELSRKHIDATWGIKERDIVVNSYDLTEEGKKYYKQDAAKNMRGENLGGFCFGKATVTDVSNFTEPSDAMGQKISRVTFTYKVSDIPDWAKSPEILNADRQIKKDVNSEHDGVKVTNVFLLTNNGWIHQKLFGK</sequence>
<reference evidence="1" key="2">
    <citation type="submission" date="2013-01" db="EMBL/GenBank/DDBJ databases">
        <title>Annotation of 3 multi-drug resistance qnrS1 harbouring plasmids and a widespread of qnrS1-containing transposons circulating in Enterobacteriaceae in Ho Chi Minh City, Vietnam.</title>
        <authorList>
            <person name="Le T.M.V."/>
            <person name="Nguyen T.K.N."/>
            <person name="Campbell J.I."/>
            <person name="Schultsz C."/>
            <person name="Cerdeno-Tarraga A.M."/>
            <person name="Thomson N.R."/>
            <person name="Farrar J.J."/>
            <person name="Baker S."/>
        </authorList>
    </citation>
    <scope>NUCLEOTIDE SEQUENCE [LARGE SCALE GENOMIC DNA]</scope>
    <source>
        <strain evidence="1">K1HV</strain>
        <plasmid evidence="1">pK1HV</plasmid>
    </source>
</reference>
<evidence type="ECO:0008006" key="2">
    <source>
        <dbReference type="Google" id="ProtNLM"/>
    </source>
</evidence>
<organism evidence="1">
    <name type="scientific">Klebsiella pneumoniae</name>
    <dbReference type="NCBI Taxonomy" id="573"/>
    <lineage>
        <taxon>Bacteria</taxon>
        <taxon>Pseudomonadati</taxon>
        <taxon>Pseudomonadota</taxon>
        <taxon>Gammaproteobacteria</taxon>
        <taxon>Enterobacterales</taxon>
        <taxon>Enterobacteriaceae</taxon>
        <taxon>Klebsiella/Raoultella group</taxon>
        <taxon>Klebsiella</taxon>
        <taxon>Klebsiella pneumoniae complex</taxon>
    </lineage>
</organism>
<dbReference type="PROSITE" id="PS51257">
    <property type="entry name" value="PROKAR_LIPOPROTEIN"/>
    <property type="match status" value="1"/>
</dbReference>
<reference evidence="1" key="1">
    <citation type="submission" date="2012-10" db="EMBL/GenBank/DDBJ databases">
        <authorList>
            <person name="Le V."/>
        </authorList>
    </citation>
    <scope>NUCLEOTIDE SEQUENCE [LARGE SCALE GENOMIC DNA]</scope>
    <source>
        <strain evidence="1">K1HV</strain>
        <plasmid evidence="1">pK1HV</plasmid>
    </source>
</reference>
<geneLocation type="plasmid" evidence="1">
    <name>pK1HV</name>
</geneLocation>
<dbReference type="EMBL" id="HF545434">
    <property type="protein sequence ID" value="CCN80017.1"/>
    <property type="molecule type" value="Genomic_DNA"/>
</dbReference>
<protein>
    <recommendedName>
        <fullName evidence="2">Lipoprotein</fullName>
    </recommendedName>
</protein>
<keyword evidence="1" id="KW-0614">Plasmid</keyword>
<accession>L0R2Y4</accession>
<proteinExistence type="predicted"/>
<dbReference type="AlphaFoldDB" id="L0R2Y4"/>